<dbReference type="RefSeq" id="WP_135772905.1">
    <property type="nucleotide sequence ID" value="NZ_RQEY01000005.1"/>
</dbReference>
<evidence type="ECO:0000313" key="1">
    <source>
        <dbReference type="EMBL" id="TGK43852.1"/>
    </source>
</evidence>
<organism evidence="1 2">
    <name type="scientific">Leptospira andrefontaineae</name>
    <dbReference type="NCBI Taxonomy" id="2484976"/>
    <lineage>
        <taxon>Bacteria</taxon>
        <taxon>Pseudomonadati</taxon>
        <taxon>Spirochaetota</taxon>
        <taxon>Spirochaetia</taxon>
        <taxon>Leptospirales</taxon>
        <taxon>Leptospiraceae</taxon>
        <taxon>Leptospira</taxon>
    </lineage>
</organism>
<evidence type="ECO:0008006" key="3">
    <source>
        <dbReference type="Google" id="ProtNLM"/>
    </source>
</evidence>
<protein>
    <recommendedName>
        <fullName evidence="3">Lipoprotein</fullName>
    </recommendedName>
</protein>
<sequence>MDRNTMIAKRFLFSLLFIISCKEFGLDLDTNFGFDTADAIRANDAYRKIISAVSNKFLYCKSIGNTYISSAAPAPSITYCNDDTFLQNEGNYVWTRSVDTCLNLIYFTSCPESGTDFDGWQNLVIGSCHLEEAYFINSYKPFQGKILVIPRRLSGFSLVCF</sequence>
<gene>
    <name evidence="1" type="ORF">EHO65_04235</name>
</gene>
<comment type="caution">
    <text evidence="1">The sequence shown here is derived from an EMBL/GenBank/DDBJ whole genome shotgun (WGS) entry which is preliminary data.</text>
</comment>
<accession>A0A4R9HBR5</accession>
<keyword evidence="2" id="KW-1185">Reference proteome</keyword>
<reference evidence="1" key="1">
    <citation type="journal article" date="2019" name="PLoS Negl. Trop. Dis.">
        <title>Revisiting the worldwide diversity of Leptospira species in the environment.</title>
        <authorList>
            <person name="Vincent A.T."/>
            <person name="Schiettekatte O."/>
            <person name="Bourhy P."/>
            <person name="Veyrier F.J."/>
            <person name="Picardeau M."/>
        </authorList>
    </citation>
    <scope>NUCLEOTIDE SEQUENCE [LARGE SCALE GENOMIC DNA]</scope>
    <source>
        <strain evidence="1">201800301</strain>
    </source>
</reference>
<dbReference type="PROSITE" id="PS51257">
    <property type="entry name" value="PROKAR_LIPOPROTEIN"/>
    <property type="match status" value="1"/>
</dbReference>
<proteinExistence type="predicted"/>
<dbReference type="Proteomes" id="UP000298097">
    <property type="component" value="Unassembled WGS sequence"/>
</dbReference>
<dbReference type="EMBL" id="RQEY01000005">
    <property type="protein sequence ID" value="TGK43852.1"/>
    <property type="molecule type" value="Genomic_DNA"/>
</dbReference>
<name>A0A4R9HBR5_9LEPT</name>
<evidence type="ECO:0000313" key="2">
    <source>
        <dbReference type="Proteomes" id="UP000298097"/>
    </source>
</evidence>
<dbReference type="OrthoDB" id="332097at2"/>
<dbReference type="AlphaFoldDB" id="A0A4R9HBR5"/>